<protein>
    <submittedName>
        <fullName evidence="2">Protein phosphatase 1, regulatory (Inhibitor) subunit 13 like</fullName>
    </submittedName>
</protein>
<feature type="compositionally biased region" description="Low complexity" evidence="1">
    <location>
        <begin position="29"/>
        <end position="46"/>
    </location>
</feature>
<dbReference type="AlphaFoldDB" id="A0A8T1S3D2"/>
<reference evidence="2 3" key="1">
    <citation type="journal article" date="2020" name="G3 (Bethesda)">
        <title>Draft Genome of the Common Snapping Turtle, Chelydra serpentina, a Model for Phenotypic Plasticity in Reptiles.</title>
        <authorList>
            <person name="Das D."/>
            <person name="Singh S.K."/>
            <person name="Bierstedt J."/>
            <person name="Erickson A."/>
            <person name="Galli G.L.J."/>
            <person name="Crossley D.A. 2nd"/>
            <person name="Rhen T."/>
        </authorList>
    </citation>
    <scope>NUCLEOTIDE SEQUENCE [LARGE SCALE GENOMIC DNA]</scope>
    <source>
        <strain evidence="2">KW</strain>
    </source>
</reference>
<dbReference type="OrthoDB" id="10038642at2759"/>
<gene>
    <name evidence="2" type="ORF">G0U57_021313</name>
</gene>
<accession>A0A8T1S3D2</accession>
<keyword evidence="3" id="KW-1185">Reference proteome</keyword>
<dbReference type="Proteomes" id="UP000765507">
    <property type="component" value="Unassembled WGS sequence"/>
</dbReference>
<evidence type="ECO:0000313" key="2">
    <source>
        <dbReference type="EMBL" id="KAG6923175.1"/>
    </source>
</evidence>
<sequence length="160" mass="16889">MYDDNLLSKRNTNPSVPPRLQAVQLPEPARSAARRGAAGGSSECAGSARRQIPATLQLVAGGLGAPCTMASEKMHGSQGVLDLSFQSLAMKHIDLKQVELDTAAAKVDELSRQLETLWTDSPGQTAGQPKVRQGRETACLGNGCLVTAPPLRCSHLWGGM</sequence>
<comment type="caution">
    <text evidence="2">The sequence shown here is derived from an EMBL/GenBank/DDBJ whole genome shotgun (WGS) entry which is preliminary data.</text>
</comment>
<evidence type="ECO:0000313" key="3">
    <source>
        <dbReference type="Proteomes" id="UP000765507"/>
    </source>
</evidence>
<name>A0A8T1S3D2_CHESE</name>
<proteinExistence type="predicted"/>
<feature type="region of interest" description="Disordered" evidence="1">
    <location>
        <begin position="25"/>
        <end position="46"/>
    </location>
</feature>
<organism evidence="2 3">
    <name type="scientific">Chelydra serpentina</name>
    <name type="common">Snapping turtle</name>
    <name type="synonym">Testudo serpentina</name>
    <dbReference type="NCBI Taxonomy" id="8475"/>
    <lineage>
        <taxon>Eukaryota</taxon>
        <taxon>Metazoa</taxon>
        <taxon>Chordata</taxon>
        <taxon>Craniata</taxon>
        <taxon>Vertebrata</taxon>
        <taxon>Euteleostomi</taxon>
        <taxon>Archelosauria</taxon>
        <taxon>Testudinata</taxon>
        <taxon>Testudines</taxon>
        <taxon>Cryptodira</taxon>
        <taxon>Durocryptodira</taxon>
        <taxon>Americhelydia</taxon>
        <taxon>Chelydroidea</taxon>
        <taxon>Chelydridae</taxon>
        <taxon>Chelydra</taxon>
    </lineage>
</organism>
<evidence type="ECO:0000256" key="1">
    <source>
        <dbReference type="SAM" id="MobiDB-lite"/>
    </source>
</evidence>
<dbReference type="EMBL" id="JAHGAV010000957">
    <property type="protein sequence ID" value="KAG6923175.1"/>
    <property type="molecule type" value="Genomic_DNA"/>
</dbReference>